<dbReference type="InterPro" id="IPR001387">
    <property type="entry name" value="Cro/C1-type_HTH"/>
</dbReference>
<evidence type="ECO:0000313" key="4">
    <source>
        <dbReference type="Proteomes" id="UP000241085"/>
    </source>
</evidence>
<dbReference type="Proteomes" id="UP000241085">
    <property type="component" value="Unassembled WGS sequence"/>
</dbReference>
<feature type="compositionally biased region" description="Basic and acidic residues" evidence="1">
    <location>
        <begin position="32"/>
        <end position="44"/>
    </location>
</feature>
<accession>A0A2T4URT6</accession>
<feature type="region of interest" description="Disordered" evidence="1">
    <location>
        <begin position="18"/>
        <end position="44"/>
    </location>
</feature>
<dbReference type="CDD" id="cd00093">
    <property type="entry name" value="HTH_XRE"/>
    <property type="match status" value="1"/>
</dbReference>
<feature type="domain" description="HTH cro/C1-type" evidence="2">
    <location>
        <begin position="8"/>
        <end position="51"/>
    </location>
</feature>
<dbReference type="RefSeq" id="WP_107573973.1">
    <property type="nucleotide sequence ID" value="NZ_PZPL01000001.1"/>
</dbReference>
<dbReference type="EMBL" id="PZPL01000001">
    <property type="protein sequence ID" value="PTL72244.1"/>
    <property type="molecule type" value="Genomic_DNA"/>
</dbReference>
<gene>
    <name evidence="3" type="ORF">C1I63_04895</name>
</gene>
<organism evidence="3 4">
    <name type="scientific">Rathayibacter caricis DSM 15933</name>
    <dbReference type="NCBI Taxonomy" id="1328867"/>
    <lineage>
        <taxon>Bacteria</taxon>
        <taxon>Bacillati</taxon>
        <taxon>Actinomycetota</taxon>
        <taxon>Actinomycetes</taxon>
        <taxon>Micrococcales</taxon>
        <taxon>Microbacteriaceae</taxon>
        <taxon>Rathayibacter</taxon>
    </lineage>
</organism>
<name>A0A2T4URT6_9MICO</name>
<keyword evidence="4" id="KW-1185">Reference proteome</keyword>
<comment type="caution">
    <text evidence="3">The sequence shown here is derived from an EMBL/GenBank/DDBJ whole genome shotgun (WGS) entry which is preliminary data.</text>
</comment>
<dbReference type="SUPFAM" id="SSF47413">
    <property type="entry name" value="lambda repressor-like DNA-binding domains"/>
    <property type="match status" value="1"/>
</dbReference>
<dbReference type="AlphaFoldDB" id="A0A2T4URT6"/>
<sequence>MASAAVLLRAARRSGRLTQEQLAQRTGLDQARVSRSEHDQESPRFDTVDRLLSGSGHRLYAAPTRRDDAATAAVRIRTCLRRGDRHGALRNLIQLNDDLLGEKGLVRGVLAVTTPESTGEKVWDSAIAALVAWRLGQEHVPSPEWVDEPSRTLSRSRVLRVDVADPVPGRDDVPEEFLQHGVLVWRDTFGSV</sequence>
<evidence type="ECO:0000259" key="2">
    <source>
        <dbReference type="PROSITE" id="PS50943"/>
    </source>
</evidence>
<dbReference type="InterPro" id="IPR010982">
    <property type="entry name" value="Lambda_DNA-bd_dom_sf"/>
</dbReference>
<evidence type="ECO:0000256" key="1">
    <source>
        <dbReference type="SAM" id="MobiDB-lite"/>
    </source>
</evidence>
<dbReference type="GO" id="GO:0003677">
    <property type="term" value="F:DNA binding"/>
    <property type="evidence" value="ECO:0007669"/>
    <property type="project" value="InterPro"/>
</dbReference>
<protein>
    <submittedName>
        <fullName evidence="3">Cro/Cl family transcriptional regulator</fullName>
    </submittedName>
</protein>
<dbReference type="Gene3D" id="1.10.260.40">
    <property type="entry name" value="lambda repressor-like DNA-binding domains"/>
    <property type="match status" value="1"/>
</dbReference>
<dbReference type="PROSITE" id="PS50943">
    <property type="entry name" value="HTH_CROC1"/>
    <property type="match status" value="1"/>
</dbReference>
<proteinExistence type="predicted"/>
<evidence type="ECO:0000313" key="3">
    <source>
        <dbReference type="EMBL" id="PTL72244.1"/>
    </source>
</evidence>
<reference evidence="3 4" key="1">
    <citation type="submission" date="2018-03" db="EMBL/GenBank/DDBJ databases">
        <title>Bacteriophage NCPPB3778 and a type I-E CRISPR drive the evolution of the US Biological Select Agent, Rathayibacter toxicus.</title>
        <authorList>
            <person name="Davis E.W.II."/>
            <person name="Tabima J.F."/>
            <person name="Weisberg A.J."/>
            <person name="Dantas Lopes L."/>
            <person name="Wiseman M.S."/>
            <person name="Wiseman M.S."/>
            <person name="Pupko T."/>
            <person name="Belcher M.S."/>
            <person name="Sechler A.J."/>
            <person name="Tancos M.A."/>
            <person name="Schroeder B.K."/>
            <person name="Murray T.D."/>
            <person name="Luster D.G."/>
            <person name="Schneider W.L."/>
            <person name="Rogers E."/>
            <person name="Andreote F.D."/>
            <person name="Grunwald N.J."/>
            <person name="Putnam M.L."/>
            <person name="Chang J.H."/>
        </authorList>
    </citation>
    <scope>NUCLEOTIDE SEQUENCE [LARGE SCALE GENOMIC DNA]</scope>
    <source>
        <strain evidence="3 4">DSM 15933</strain>
    </source>
</reference>
<dbReference type="Pfam" id="PF13560">
    <property type="entry name" value="HTH_31"/>
    <property type="match status" value="1"/>
</dbReference>